<dbReference type="Proteomes" id="UP001296969">
    <property type="component" value="Unassembled WGS sequence"/>
</dbReference>
<gene>
    <name evidence="2" type="ORF">I2492_01080</name>
    <name evidence="1" type="ORF">I2493_01080</name>
</gene>
<reference evidence="2 4" key="1">
    <citation type="submission" date="2020-11" db="EMBL/GenBank/DDBJ databases">
        <title>Insectihabitans protaetiae gen. nov. sp. nov. and Insectihabitans allomyrinae sp. nov., isolated from larvae of Protaetia brevitarsis seulensis and Allomyrina dichotoma, respectively.</title>
        <authorList>
            <person name="Lee S.D."/>
            <person name="Byeon Y.-S."/>
            <person name="Kim S.-M."/>
            <person name="Yang H.L."/>
            <person name="Kim I.S."/>
        </authorList>
    </citation>
    <scope>NUCLEOTIDE SEQUENCE</scope>
    <source>
        <strain evidence="2">CWB-B4</strain>
        <strain evidence="1 4">CWB-B43</strain>
    </source>
</reference>
<dbReference type="Proteomes" id="UP000807542">
    <property type="component" value="Unassembled WGS sequence"/>
</dbReference>
<evidence type="ECO:0000313" key="2">
    <source>
        <dbReference type="EMBL" id="MBK5174916.1"/>
    </source>
</evidence>
<keyword evidence="2" id="KW-0238">DNA-binding</keyword>
<comment type="caution">
    <text evidence="2">The sequence shown here is derived from an EMBL/GenBank/DDBJ whole genome shotgun (WGS) entry which is preliminary data.</text>
</comment>
<dbReference type="EMBL" id="JADRCP010000001">
    <property type="protein sequence ID" value="MBK5174916.1"/>
    <property type="molecule type" value="Genomic_DNA"/>
</dbReference>
<accession>A0A9D7AFA2</accession>
<keyword evidence="4" id="KW-1185">Reference proteome</keyword>
<evidence type="ECO:0000313" key="1">
    <source>
        <dbReference type="EMBL" id="MBK5071607.1"/>
    </source>
</evidence>
<dbReference type="AlphaFoldDB" id="A0A9D7AFA2"/>
<evidence type="ECO:0000313" key="3">
    <source>
        <dbReference type="Proteomes" id="UP000807542"/>
    </source>
</evidence>
<proteinExistence type="predicted"/>
<protein>
    <submittedName>
        <fullName evidence="2">DNA-binding protein</fullName>
    </submittedName>
</protein>
<sequence>MKTEEVLLARYQGSPLLSLTQLAEVLDRSPAGLRISLSGNGELAQMLRPGRIKIGRRLYYHVSVVAQVIDERLQSSALK</sequence>
<dbReference type="EMBL" id="JADRCQ010000001">
    <property type="protein sequence ID" value="MBK5071607.1"/>
    <property type="molecule type" value="Genomic_DNA"/>
</dbReference>
<evidence type="ECO:0000313" key="4">
    <source>
        <dbReference type="Proteomes" id="UP001296969"/>
    </source>
</evidence>
<dbReference type="GO" id="GO:0003677">
    <property type="term" value="F:DNA binding"/>
    <property type="evidence" value="ECO:0007669"/>
    <property type="project" value="UniProtKB-KW"/>
</dbReference>
<name>A0A9D7AFA2_9GAMM</name>
<organism evidence="2 3">
    <name type="scientific">Limnobaculum xujianqingii</name>
    <dbReference type="NCBI Taxonomy" id="2738837"/>
    <lineage>
        <taxon>Bacteria</taxon>
        <taxon>Pseudomonadati</taxon>
        <taxon>Pseudomonadota</taxon>
        <taxon>Gammaproteobacteria</taxon>
        <taxon>Enterobacterales</taxon>
        <taxon>Budviciaceae</taxon>
        <taxon>Limnobaculum</taxon>
    </lineage>
</organism>
<dbReference type="RefSeq" id="WP_228396943.1">
    <property type="nucleotide sequence ID" value="NZ_JADRCP010000001.1"/>
</dbReference>